<protein>
    <submittedName>
        <fullName evidence="4">FMN-binding protein</fullName>
    </submittedName>
</protein>
<dbReference type="GO" id="GO:0010181">
    <property type="term" value="F:FMN binding"/>
    <property type="evidence" value="ECO:0007669"/>
    <property type="project" value="InterPro"/>
</dbReference>
<reference evidence="4 5" key="1">
    <citation type="submission" date="2020-06" db="EMBL/GenBank/DDBJ databases">
        <authorList>
            <person name="Jo H."/>
        </authorList>
    </citation>
    <scope>NUCLEOTIDE SEQUENCE [LARGE SCALE GENOMIC DNA]</scope>
    <source>
        <strain evidence="4 5">I46</strain>
    </source>
</reference>
<name>A0A7D5JC98_9MICO</name>
<proteinExistence type="predicted"/>
<dbReference type="InterPro" id="IPR007329">
    <property type="entry name" value="FMN-bd"/>
</dbReference>
<evidence type="ECO:0000256" key="2">
    <source>
        <dbReference type="SAM" id="SignalP"/>
    </source>
</evidence>
<gene>
    <name evidence="4" type="ORF">HW566_02015</name>
</gene>
<organism evidence="4 5">
    <name type="scientific">Microbacterium oleivorans</name>
    <dbReference type="NCBI Taxonomy" id="273677"/>
    <lineage>
        <taxon>Bacteria</taxon>
        <taxon>Bacillati</taxon>
        <taxon>Actinomycetota</taxon>
        <taxon>Actinomycetes</taxon>
        <taxon>Micrococcales</taxon>
        <taxon>Microbacteriaceae</taxon>
        <taxon>Microbacterium</taxon>
    </lineage>
</organism>
<dbReference type="AlphaFoldDB" id="A0A7D5JC98"/>
<evidence type="ECO:0000256" key="1">
    <source>
        <dbReference type="SAM" id="MobiDB-lite"/>
    </source>
</evidence>
<evidence type="ECO:0000313" key="5">
    <source>
        <dbReference type="Proteomes" id="UP000509638"/>
    </source>
</evidence>
<evidence type="ECO:0000259" key="3">
    <source>
        <dbReference type="SMART" id="SM00900"/>
    </source>
</evidence>
<evidence type="ECO:0000313" key="4">
    <source>
        <dbReference type="EMBL" id="QLD10660.1"/>
    </source>
</evidence>
<feature type="chain" id="PRO_5028830020" evidence="2">
    <location>
        <begin position="36"/>
        <end position="164"/>
    </location>
</feature>
<accession>A0A7D5JC98</accession>
<dbReference type="Gene3D" id="3.90.1010.20">
    <property type="match status" value="1"/>
</dbReference>
<keyword evidence="2" id="KW-0732">Signal</keyword>
<feature type="domain" description="FMN-binding" evidence="3">
    <location>
        <begin position="84"/>
        <end position="162"/>
    </location>
</feature>
<dbReference type="RefSeq" id="WP_178009949.1">
    <property type="nucleotide sequence ID" value="NZ_CP058316.1"/>
</dbReference>
<dbReference type="SMART" id="SM00900">
    <property type="entry name" value="FMN_bind"/>
    <property type="match status" value="1"/>
</dbReference>
<dbReference type="GO" id="GO:0016020">
    <property type="term" value="C:membrane"/>
    <property type="evidence" value="ECO:0007669"/>
    <property type="project" value="InterPro"/>
</dbReference>
<dbReference type="Proteomes" id="UP000509638">
    <property type="component" value="Chromosome"/>
</dbReference>
<feature type="signal peptide" evidence="2">
    <location>
        <begin position="1"/>
        <end position="35"/>
    </location>
</feature>
<dbReference type="Pfam" id="PF04205">
    <property type="entry name" value="FMN_bind"/>
    <property type="match status" value="1"/>
</dbReference>
<feature type="compositionally biased region" description="Low complexity" evidence="1">
    <location>
        <begin position="36"/>
        <end position="67"/>
    </location>
</feature>
<dbReference type="EMBL" id="CP058316">
    <property type="protein sequence ID" value="QLD10660.1"/>
    <property type="molecule type" value="Genomic_DNA"/>
</dbReference>
<dbReference type="PROSITE" id="PS51257">
    <property type="entry name" value="PROKAR_LIPOPROTEIN"/>
    <property type="match status" value="1"/>
</dbReference>
<sequence length="164" mass="16377">MIRTTAVPRSLRVTAAAASVAGLALLAGCAGQAEAEQPASGSAPETTSPTTEGTSGSTGSAGTAGSAYADGSYTAEGTYQTPEGPETITVTLTIASDAVTDVEVTGEPTRRESRQYQAEFIGGIDDLVIGKSLDEVEVDRVAGSSLTSGGFNAAVEEIRTDAAA</sequence>
<feature type="region of interest" description="Disordered" evidence="1">
    <location>
        <begin position="36"/>
        <end position="87"/>
    </location>
</feature>